<protein>
    <submittedName>
        <fullName evidence="7">Spermidine/putrescine-binding periplasmic protein PotD</fullName>
    </submittedName>
</protein>
<dbReference type="PIRSF" id="PIRSF019574">
    <property type="entry name" value="Periplasmic_polyamine_BP"/>
    <property type="match status" value="1"/>
</dbReference>
<dbReference type="InterPro" id="IPR006059">
    <property type="entry name" value="SBP"/>
</dbReference>
<dbReference type="GO" id="GO:0015846">
    <property type="term" value="P:polyamine transport"/>
    <property type="evidence" value="ECO:0007669"/>
    <property type="project" value="InterPro"/>
</dbReference>
<accession>A0A2K4W926</accession>
<evidence type="ECO:0000256" key="4">
    <source>
        <dbReference type="ARBA" id="ARBA00022764"/>
    </source>
</evidence>
<feature type="chain" id="PRO_5014348348" evidence="6">
    <location>
        <begin position="24"/>
        <end position="344"/>
    </location>
</feature>
<evidence type="ECO:0000256" key="5">
    <source>
        <dbReference type="PIRSR" id="PIRSR019574-1"/>
    </source>
</evidence>
<dbReference type="EMBL" id="LT963408">
    <property type="protein sequence ID" value="SOS32394.1"/>
    <property type="molecule type" value="Genomic_DNA"/>
</dbReference>
<evidence type="ECO:0000256" key="2">
    <source>
        <dbReference type="ARBA" id="ARBA00022448"/>
    </source>
</evidence>
<name>A0A2K4W926_9PSED</name>
<dbReference type="SUPFAM" id="SSF53850">
    <property type="entry name" value="Periplasmic binding protein-like II"/>
    <property type="match status" value="1"/>
</dbReference>
<dbReference type="GO" id="GO:0019808">
    <property type="term" value="F:polyamine binding"/>
    <property type="evidence" value="ECO:0007669"/>
    <property type="project" value="InterPro"/>
</dbReference>
<evidence type="ECO:0000313" key="8">
    <source>
        <dbReference type="Proteomes" id="UP000238093"/>
    </source>
</evidence>
<dbReference type="Gene3D" id="3.40.190.10">
    <property type="entry name" value="Periplasmic binding protein-like II"/>
    <property type="match status" value="2"/>
</dbReference>
<gene>
    <name evidence="7" type="ORF">CFBP6411_01034</name>
</gene>
<dbReference type="PANTHER" id="PTHR30222">
    <property type="entry name" value="SPERMIDINE/PUTRESCINE-BINDING PERIPLASMIC PROTEIN"/>
    <property type="match status" value="1"/>
</dbReference>
<dbReference type="RefSeq" id="WP_104698288.1">
    <property type="nucleotide sequence ID" value="NZ_LT963408.1"/>
</dbReference>
<keyword evidence="3 6" id="KW-0732">Signal</keyword>
<organism evidence="7 8">
    <name type="scientific">Pseudomonas syringae group genomosp. 3</name>
    <dbReference type="NCBI Taxonomy" id="251701"/>
    <lineage>
        <taxon>Bacteria</taxon>
        <taxon>Pseudomonadati</taxon>
        <taxon>Pseudomonadota</taxon>
        <taxon>Gammaproteobacteria</taxon>
        <taxon>Pseudomonadales</taxon>
        <taxon>Pseudomonadaceae</taxon>
        <taxon>Pseudomonas</taxon>
    </lineage>
</organism>
<comment type="subcellular location">
    <subcellularLocation>
        <location evidence="1">Periplasm</location>
    </subcellularLocation>
</comment>
<dbReference type="AlphaFoldDB" id="A0A2K4W926"/>
<evidence type="ECO:0000256" key="6">
    <source>
        <dbReference type="SAM" id="SignalP"/>
    </source>
</evidence>
<keyword evidence="4" id="KW-0574">Periplasm</keyword>
<feature type="binding site" evidence="5">
    <location>
        <position position="82"/>
    </location>
    <ligand>
        <name>spermidine</name>
        <dbReference type="ChEBI" id="CHEBI:57834"/>
    </ligand>
</feature>
<dbReference type="PANTHER" id="PTHR30222:SF17">
    <property type="entry name" value="SPERMIDINE_PUTRESCINE-BINDING PERIPLASMIC PROTEIN"/>
    <property type="match status" value="1"/>
</dbReference>
<dbReference type="CDD" id="cd13590">
    <property type="entry name" value="PBP2_PotD_PotF_like"/>
    <property type="match status" value="1"/>
</dbReference>
<reference evidence="7 8" key="1">
    <citation type="submission" date="2017-11" db="EMBL/GenBank/DDBJ databases">
        <authorList>
            <person name="Han C.G."/>
        </authorList>
    </citation>
    <scope>NUCLEOTIDE SEQUENCE [LARGE SCALE GENOMIC DNA]</scope>
    <source>
        <strain evidence="7">CFBP6411</strain>
    </source>
</reference>
<evidence type="ECO:0000256" key="3">
    <source>
        <dbReference type="ARBA" id="ARBA00022729"/>
    </source>
</evidence>
<evidence type="ECO:0000313" key="7">
    <source>
        <dbReference type="EMBL" id="SOS32394.1"/>
    </source>
</evidence>
<dbReference type="PRINTS" id="PR00909">
    <property type="entry name" value="SPERMDNBNDNG"/>
</dbReference>
<keyword evidence="2" id="KW-0813">Transport</keyword>
<dbReference type="Pfam" id="PF13416">
    <property type="entry name" value="SBP_bac_8"/>
    <property type="match status" value="1"/>
</dbReference>
<dbReference type="GO" id="GO:0042597">
    <property type="term" value="C:periplasmic space"/>
    <property type="evidence" value="ECO:0007669"/>
    <property type="project" value="UniProtKB-SubCell"/>
</dbReference>
<evidence type="ECO:0000256" key="1">
    <source>
        <dbReference type="ARBA" id="ARBA00004418"/>
    </source>
</evidence>
<sequence>MSVTFKKLALASMILAASTQLQAAQSLNIYAWSSELPQEILNDFTAKTGIEVTLDTFDSNETLIAKLSAGASGYDLIEPSQYAVQILANKSLIEPLDHSKLPSLKNLSETFKSVSYDVGNRYSVPYVWGTTGLAYNDECVKTPVTSWKSLWDPAYSGRIYMLDNMLSAYIAALQVNGFKSGTDDKAQVEKATASLIEQKKILGGYNSSNFADLVSSGEACIVQAYNSNISQITAQNPHVHYVIPEEGGSMWIDSLAVTKGAKNRDAAYQFIEYLLQPEVAAKSAGLSKAATTVAAAKALLPAEIANNPAIYPDEARLKKADFILDLGKATQLYQDGWTRVKTAQ</sequence>
<proteinExistence type="predicted"/>
<feature type="signal peptide" evidence="6">
    <location>
        <begin position="1"/>
        <end position="23"/>
    </location>
</feature>
<dbReference type="Proteomes" id="UP000238093">
    <property type="component" value="Chromosome I"/>
</dbReference>
<dbReference type="InterPro" id="IPR001188">
    <property type="entry name" value="Sperm_putr-bd"/>
</dbReference>